<protein>
    <recommendedName>
        <fullName evidence="5">Phytocyanin domain-containing protein</fullName>
    </recommendedName>
</protein>
<evidence type="ECO:0000313" key="3">
    <source>
        <dbReference type="EMBL" id="KAJ4831418.1"/>
    </source>
</evidence>
<evidence type="ECO:0000256" key="2">
    <source>
        <dbReference type="SAM" id="SignalP"/>
    </source>
</evidence>
<organism evidence="3 4">
    <name type="scientific">Turnera subulata</name>
    <dbReference type="NCBI Taxonomy" id="218843"/>
    <lineage>
        <taxon>Eukaryota</taxon>
        <taxon>Viridiplantae</taxon>
        <taxon>Streptophyta</taxon>
        <taxon>Embryophyta</taxon>
        <taxon>Tracheophyta</taxon>
        <taxon>Spermatophyta</taxon>
        <taxon>Magnoliopsida</taxon>
        <taxon>eudicotyledons</taxon>
        <taxon>Gunneridae</taxon>
        <taxon>Pentapetalae</taxon>
        <taxon>rosids</taxon>
        <taxon>fabids</taxon>
        <taxon>Malpighiales</taxon>
        <taxon>Passifloraceae</taxon>
        <taxon>Turnera</taxon>
    </lineage>
</organism>
<reference evidence="3" key="1">
    <citation type="submission" date="2022-02" db="EMBL/GenBank/DDBJ databases">
        <authorList>
            <person name="Henning P.M."/>
            <person name="McCubbin A.G."/>
            <person name="Shore J.S."/>
        </authorList>
    </citation>
    <scope>NUCLEOTIDE SEQUENCE</scope>
    <source>
        <strain evidence="3">F60SS</strain>
        <tissue evidence="3">Leaves</tissue>
    </source>
</reference>
<keyword evidence="4" id="KW-1185">Reference proteome</keyword>
<comment type="caution">
    <text evidence="3">The sequence shown here is derived from an EMBL/GenBank/DDBJ whole genome shotgun (WGS) entry which is preliminary data.</text>
</comment>
<evidence type="ECO:0008006" key="5">
    <source>
        <dbReference type="Google" id="ProtNLM"/>
    </source>
</evidence>
<sequence length="174" mass="19591">MAFSFSFPIVVLCLFVSFNASLGYSQDLVSRPIDKHHQLNGNYGGGYYKVATVYPFAGFQFWEGECFKKNDAYLTYPLDLSRGYIVVDVSEARNPFCSDSYQFKTGDQLLAEDSFFSALLPKHVPFESQDRELRKYIKDHGVDIYLKKSGNQQKQEEKVTESLTSTDGGGASAI</sequence>
<feature type="signal peptide" evidence="2">
    <location>
        <begin position="1"/>
        <end position="23"/>
    </location>
</feature>
<evidence type="ECO:0000313" key="4">
    <source>
        <dbReference type="Proteomes" id="UP001141552"/>
    </source>
</evidence>
<dbReference type="OrthoDB" id="10564940at2759"/>
<gene>
    <name evidence="3" type="ORF">Tsubulata_040409</name>
</gene>
<dbReference type="AlphaFoldDB" id="A0A9Q0J7P1"/>
<dbReference type="Proteomes" id="UP001141552">
    <property type="component" value="Unassembled WGS sequence"/>
</dbReference>
<proteinExistence type="predicted"/>
<feature type="chain" id="PRO_5040107523" description="Phytocyanin domain-containing protein" evidence="2">
    <location>
        <begin position="24"/>
        <end position="174"/>
    </location>
</feature>
<dbReference type="EMBL" id="JAKUCV010005374">
    <property type="protein sequence ID" value="KAJ4831418.1"/>
    <property type="molecule type" value="Genomic_DNA"/>
</dbReference>
<name>A0A9Q0J7P1_9ROSI</name>
<accession>A0A9Q0J7P1</accession>
<feature type="region of interest" description="Disordered" evidence="1">
    <location>
        <begin position="153"/>
        <end position="174"/>
    </location>
</feature>
<evidence type="ECO:0000256" key="1">
    <source>
        <dbReference type="SAM" id="MobiDB-lite"/>
    </source>
</evidence>
<keyword evidence="2" id="KW-0732">Signal</keyword>
<reference evidence="3" key="2">
    <citation type="journal article" date="2023" name="Plants (Basel)">
        <title>Annotation of the Turnera subulata (Passifloraceae) Draft Genome Reveals the S-Locus Evolved after the Divergence of Turneroideae from Passifloroideae in a Stepwise Manner.</title>
        <authorList>
            <person name="Henning P.M."/>
            <person name="Roalson E.H."/>
            <person name="Mir W."/>
            <person name="McCubbin A.G."/>
            <person name="Shore J.S."/>
        </authorList>
    </citation>
    <scope>NUCLEOTIDE SEQUENCE</scope>
    <source>
        <strain evidence="3">F60SS</strain>
    </source>
</reference>